<dbReference type="Proteomes" id="UP001066276">
    <property type="component" value="Chromosome 2_1"/>
</dbReference>
<comment type="caution">
    <text evidence="2">The sequence shown here is derived from an EMBL/GenBank/DDBJ whole genome shotgun (WGS) entry which is preliminary data.</text>
</comment>
<keyword evidence="3" id="KW-1185">Reference proteome</keyword>
<organism evidence="2 3">
    <name type="scientific">Pleurodeles waltl</name>
    <name type="common">Iberian ribbed newt</name>
    <dbReference type="NCBI Taxonomy" id="8319"/>
    <lineage>
        <taxon>Eukaryota</taxon>
        <taxon>Metazoa</taxon>
        <taxon>Chordata</taxon>
        <taxon>Craniata</taxon>
        <taxon>Vertebrata</taxon>
        <taxon>Euteleostomi</taxon>
        <taxon>Amphibia</taxon>
        <taxon>Batrachia</taxon>
        <taxon>Caudata</taxon>
        <taxon>Salamandroidea</taxon>
        <taxon>Salamandridae</taxon>
        <taxon>Pleurodelinae</taxon>
        <taxon>Pleurodeles</taxon>
    </lineage>
</organism>
<dbReference type="AlphaFoldDB" id="A0AAV7VSW4"/>
<dbReference type="InterPro" id="IPR042566">
    <property type="entry name" value="L1_C"/>
</dbReference>
<protein>
    <submittedName>
        <fullName evidence="2">Uncharacterized protein</fullName>
    </submittedName>
</protein>
<dbReference type="EMBL" id="JANPWB010000003">
    <property type="protein sequence ID" value="KAJ1203727.1"/>
    <property type="molecule type" value="Genomic_DNA"/>
</dbReference>
<name>A0AAV7VSW4_PLEWA</name>
<gene>
    <name evidence="2" type="ORF">NDU88_007508</name>
</gene>
<feature type="region of interest" description="Disordered" evidence="1">
    <location>
        <begin position="80"/>
        <end position="103"/>
    </location>
</feature>
<evidence type="ECO:0000313" key="3">
    <source>
        <dbReference type="Proteomes" id="UP001066276"/>
    </source>
</evidence>
<evidence type="ECO:0000256" key="1">
    <source>
        <dbReference type="SAM" id="MobiDB-lite"/>
    </source>
</evidence>
<accession>A0AAV7VSW4</accession>
<evidence type="ECO:0000313" key="2">
    <source>
        <dbReference type="EMBL" id="KAJ1203727.1"/>
    </source>
</evidence>
<reference evidence="2" key="1">
    <citation type="journal article" date="2022" name="bioRxiv">
        <title>Sequencing and chromosome-scale assembly of the giantPleurodeles waltlgenome.</title>
        <authorList>
            <person name="Brown T."/>
            <person name="Elewa A."/>
            <person name="Iarovenko S."/>
            <person name="Subramanian E."/>
            <person name="Araus A.J."/>
            <person name="Petzold A."/>
            <person name="Susuki M."/>
            <person name="Suzuki K.-i.T."/>
            <person name="Hayashi T."/>
            <person name="Toyoda A."/>
            <person name="Oliveira C."/>
            <person name="Osipova E."/>
            <person name="Leigh N.D."/>
            <person name="Simon A."/>
            <person name="Yun M.H."/>
        </authorList>
    </citation>
    <scope>NUCLEOTIDE SEQUENCE</scope>
    <source>
        <strain evidence="2">20211129_DDA</strain>
        <tissue evidence="2">Liver</tissue>
    </source>
</reference>
<sequence length="103" mass="11608">MFFPDYTIAVQRQGNHFLTVKQRLRETGITNSLLFPFKLRVAAADNTFFLPLKRHGAGLRASIMVPLTRHDLNYRKATMHKGDAGGSAGRGHEQRGAFLWPLT</sequence>
<dbReference type="Gene3D" id="3.30.250.20">
    <property type="entry name" value="L1 transposable element, C-terminal domain"/>
    <property type="match status" value="1"/>
</dbReference>
<proteinExistence type="predicted"/>